<gene>
    <name evidence="2" type="ORF">H6G14_25625</name>
</gene>
<reference evidence="2 3" key="1">
    <citation type="journal article" date="2020" name="ISME J.">
        <title>Comparative genomics reveals insights into cyanobacterial evolution and habitat adaptation.</title>
        <authorList>
            <person name="Chen M.Y."/>
            <person name="Teng W.K."/>
            <person name="Zhao L."/>
            <person name="Hu C.X."/>
            <person name="Zhou Y.K."/>
            <person name="Han B.P."/>
            <person name="Song L.R."/>
            <person name="Shu W.S."/>
        </authorList>
    </citation>
    <scope>NUCLEOTIDE SEQUENCE [LARGE SCALE GENOMIC DNA]</scope>
    <source>
        <strain evidence="2 3">FACHB-3921</strain>
    </source>
</reference>
<protein>
    <submittedName>
        <fullName evidence="2">AAA family ATPase</fullName>
    </submittedName>
</protein>
<comment type="caution">
    <text evidence="2">The sequence shown here is derived from an EMBL/GenBank/DDBJ whole genome shotgun (WGS) entry which is preliminary data.</text>
</comment>
<dbReference type="InterPro" id="IPR052754">
    <property type="entry name" value="NTPase_KAP_P-loop"/>
</dbReference>
<evidence type="ECO:0000259" key="1">
    <source>
        <dbReference type="Pfam" id="PF07693"/>
    </source>
</evidence>
<sequence length="715" mass="82896">MFEGQDSFSLEPDTLNILSADKPLSDPKDDKLGYAPFAKNLAESICKMSPPDGFVIAVYAPWGSGKSTLLNFIIHYLKQKPEQEQPIIVPYNPWWFSGQEDLTKSFFEQLSGVLYEKWQSLGRKFKNQIESFAERVSTVPGLWTKGFAATVKTVISPKDIHKLKQEIEETLKKQQKRILVVIDDIDRLTAEEIRQLFRVIKAVANFPNVVYLLLFDKEVVVKALEEAQKISGEAYLEKIVQVSFELPLPDRIQLSRLFYNQIIKIISDTPEELFQQKYWIDIYWQGIEHFITTPRSIVRLINTLMVTYPGVKGEVNFVDFVAIETIRLFCPTVYNIIRNNPDLFTFGIRFLTLSSIMSDEKLKEFHNNWINQINEKDREAVKFILTKIFPKIGSANVSWGDSYLQNKRRYLHICSADIFPIYFRLTVPEGDISISEMQAILALANNFQSFGAKLVELSAQIRHDGISRIGVFLDRLRDYVDKDIPLDCIEAILQAFFEVGDLLWNVEDEKNSFASVGNEYEIEFLINQLLQRIEKVEREQLLKTTILNGYAIATIVQQVISLGSEHGKYEDTRDKPEDQRILNTQQLAEIEKLALNKVRDAAQKESLLKAPKLRQILAFWRDQGNVEEVQQWVRKVIKEDQKLIRLLENFLTLAQGYRLDPQWLSFYLSTDEIINRVKDLANQSQLTENQRIALNQFIKEYEMRQQGENPNHPFV</sequence>
<organism evidence="2 3">
    <name type="scientific">Nostoc parmelioides FACHB-3921</name>
    <dbReference type="NCBI Taxonomy" id="2692909"/>
    <lineage>
        <taxon>Bacteria</taxon>
        <taxon>Bacillati</taxon>
        <taxon>Cyanobacteriota</taxon>
        <taxon>Cyanophyceae</taxon>
        <taxon>Nostocales</taxon>
        <taxon>Nostocaceae</taxon>
        <taxon>Nostoc</taxon>
    </lineage>
</organism>
<dbReference type="SUPFAM" id="SSF52540">
    <property type="entry name" value="P-loop containing nucleoside triphosphate hydrolases"/>
    <property type="match status" value="1"/>
</dbReference>
<evidence type="ECO:0000313" key="2">
    <source>
        <dbReference type="EMBL" id="MBD2254623.1"/>
    </source>
</evidence>
<dbReference type="PANTHER" id="PTHR22674">
    <property type="entry name" value="NTPASE, KAP FAMILY P-LOOP DOMAIN-CONTAINING 1"/>
    <property type="match status" value="1"/>
</dbReference>
<dbReference type="InterPro" id="IPR011646">
    <property type="entry name" value="KAP_P-loop"/>
</dbReference>
<accession>A0ABR8BKK3</accession>
<dbReference type="InterPro" id="IPR027417">
    <property type="entry name" value="P-loop_NTPase"/>
</dbReference>
<name>A0ABR8BKK3_9NOSO</name>
<dbReference type="Proteomes" id="UP000621307">
    <property type="component" value="Unassembled WGS sequence"/>
</dbReference>
<feature type="domain" description="KAP NTPase" evidence="1">
    <location>
        <begin position="34"/>
        <end position="309"/>
    </location>
</feature>
<dbReference type="Gene3D" id="3.40.50.300">
    <property type="entry name" value="P-loop containing nucleotide triphosphate hydrolases"/>
    <property type="match status" value="1"/>
</dbReference>
<evidence type="ECO:0000313" key="3">
    <source>
        <dbReference type="Proteomes" id="UP000621307"/>
    </source>
</evidence>
<keyword evidence="3" id="KW-1185">Reference proteome</keyword>
<dbReference type="RefSeq" id="WP_190570902.1">
    <property type="nucleotide sequence ID" value="NZ_JACJQL010000059.1"/>
</dbReference>
<proteinExistence type="predicted"/>
<dbReference type="Pfam" id="PF07693">
    <property type="entry name" value="KAP_NTPase"/>
    <property type="match status" value="1"/>
</dbReference>
<dbReference type="EMBL" id="JACJQL010000059">
    <property type="protein sequence ID" value="MBD2254623.1"/>
    <property type="molecule type" value="Genomic_DNA"/>
</dbReference>
<dbReference type="PANTHER" id="PTHR22674:SF6">
    <property type="entry name" value="NTPASE KAP FAMILY P-LOOP DOMAIN-CONTAINING PROTEIN 1"/>
    <property type="match status" value="1"/>
</dbReference>